<comment type="caution">
    <text evidence="1">The sequence shown here is derived from an EMBL/GenBank/DDBJ whole genome shotgun (WGS) entry which is preliminary data.</text>
</comment>
<accession>A0A9J5YGB5</accession>
<dbReference type="AlphaFoldDB" id="A0A9J5YGB5"/>
<proteinExistence type="predicted"/>
<sequence>MDADLTNTVGQAQGIDPIIPNHTDTILAFSSQAASRAPSSSRSTPQLGAVVVPLVRVQKLESQMATLLHHIHPWMQKSIVESEARMEGMIERKIQAINKCLDAFELRLLKRPAPTINLSSFQSELASLRTDIDSILATSTVEPQAAPTTLADDTVFDVLFSGTTEEGPEPTYTK</sequence>
<dbReference type="OrthoDB" id="1325934at2759"/>
<reference evidence="1 2" key="1">
    <citation type="submission" date="2020-09" db="EMBL/GenBank/DDBJ databases">
        <title>De no assembly of potato wild relative species, Solanum commersonii.</title>
        <authorList>
            <person name="Cho K."/>
        </authorList>
    </citation>
    <scope>NUCLEOTIDE SEQUENCE [LARGE SCALE GENOMIC DNA]</scope>
    <source>
        <strain evidence="1">LZ3.2</strain>
        <tissue evidence="1">Leaf</tissue>
    </source>
</reference>
<evidence type="ECO:0000313" key="2">
    <source>
        <dbReference type="Proteomes" id="UP000824120"/>
    </source>
</evidence>
<dbReference type="Proteomes" id="UP000824120">
    <property type="component" value="Chromosome 6"/>
</dbReference>
<name>A0A9J5YGB5_SOLCO</name>
<keyword evidence="2" id="KW-1185">Reference proteome</keyword>
<evidence type="ECO:0008006" key="3">
    <source>
        <dbReference type="Google" id="ProtNLM"/>
    </source>
</evidence>
<gene>
    <name evidence="1" type="ORF">H5410_030651</name>
</gene>
<evidence type="ECO:0000313" key="1">
    <source>
        <dbReference type="EMBL" id="KAG5599281.1"/>
    </source>
</evidence>
<organism evidence="1 2">
    <name type="scientific">Solanum commersonii</name>
    <name type="common">Commerson's wild potato</name>
    <name type="synonym">Commerson's nightshade</name>
    <dbReference type="NCBI Taxonomy" id="4109"/>
    <lineage>
        <taxon>Eukaryota</taxon>
        <taxon>Viridiplantae</taxon>
        <taxon>Streptophyta</taxon>
        <taxon>Embryophyta</taxon>
        <taxon>Tracheophyta</taxon>
        <taxon>Spermatophyta</taxon>
        <taxon>Magnoliopsida</taxon>
        <taxon>eudicotyledons</taxon>
        <taxon>Gunneridae</taxon>
        <taxon>Pentapetalae</taxon>
        <taxon>asterids</taxon>
        <taxon>lamiids</taxon>
        <taxon>Solanales</taxon>
        <taxon>Solanaceae</taxon>
        <taxon>Solanoideae</taxon>
        <taxon>Solaneae</taxon>
        <taxon>Solanum</taxon>
    </lineage>
</organism>
<dbReference type="EMBL" id="JACXVP010000006">
    <property type="protein sequence ID" value="KAG5599281.1"/>
    <property type="molecule type" value="Genomic_DNA"/>
</dbReference>
<protein>
    <recommendedName>
        <fullName evidence="3">Integrase core domain containing protein</fullName>
    </recommendedName>
</protein>